<dbReference type="InterPro" id="IPR036322">
    <property type="entry name" value="WD40_repeat_dom_sf"/>
</dbReference>
<dbReference type="PANTHER" id="PTHR19848:SF8">
    <property type="entry name" value="F-BOX AND WD REPEAT DOMAIN CONTAINING 7"/>
    <property type="match status" value="1"/>
</dbReference>
<reference evidence="5 6" key="1">
    <citation type="journal article" date="2013" name="Curr. Biol.">
        <title>The Genome of the Foraminiferan Reticulomyxa filosa.</title>
        <authorList>
            <person name="Glockner G."/>
            <person name="Hulsmann N."/>
            <person name="Schleicher M."/>
            <person name="Noegel A.A."/>
            <person name="Eichinger L."/>
            <person name="Gallinger C."/>
            <person name="Pawlowski J."/>
            <person name="Sierra R."/>
            <person name="Euteneuer U."/>
            <person name="Pillet L."/>
            <person name="Moustafa A."/>
            <person name="Platzer M."/>
            <person name="Groth M."/>
            <person name="Szafranski K."/>
            <person name="Schliwa M."/>
        </authorList>
    </citation>
    <scope>NUCLEOTIDE SEQUENCE [LARGE SCALE GENOMIC DNA]</scope>
</reference>
<evidence type="ECO:0000256" key="4">
    <source>
        <dbReference type="SAM" id="Phobius"/>
    </source>
</evidence>
<feature type="repeat" description="WD" evidence="3">
    <location>
        <begin position="122"/>
        <end position="165"/>
    </location>
</feature>
<dbReference type="SMART" id="SM00320">
    <property type="entry name" value="WD40"/>
    <property type="match status" value="6"/>
</dbReference>
<feature type="repeat" description="WD" evidence="3">
    <location>
        <begin position="318"/>
        <end position="366"/>
    </location>
</feature>
<evidence type="ECO:0000256" key="1">
    <source>
        <dbReference type="ARBA" id="ARBA00022574"/>
    </source>
</evidence>
<keyword evidence="2" id="KW-0677">Repeat</keyword>
<evidence type="ECO:0000256" key="3">
    <source>
        <dbReference type="PROSITE-ProRule" id="PRU00221"/>
    </source>
</evidence>
<dbReference type="AlphaFoldDB" id="X6LVK2"/>
<dbReference type="SUPFAM" id="SSF50978">
    <property type="entry name" value="WD40 repeat-like"/>
    <property type="match status" value="1"/>
</dbReference>
<dbReference type="PROSITE" id="PS00678">
    <property type="entry name" value="WD_REPEATS_1"/>
    <property type="match status" value="6"/>
</dbReference>
<dbReference type="InterPro" id="IPR019775">
    <property type="entry name" value="WD40_repeat_CS"/>
</dbReference>
<feature type="repeat" description="WD" evidence="3">
    <location>
        <begin position="214"/>
        <end position="257"/>
    </location>
</feature>
<protein>
    <submittedName>
        <fullName evidence="5">Uncharacterized protein</fullName>
    </submittedName>
</protein>
<accession>X6LVK2</accession>
<dbReference type="InterPro" id="IPR015943">
    <property type="entry name" value="WD40/YVTN_repeat-like_dom_sf"/>
</dbReference>
<dbReference type="Gene3D" id="2.130.10.10">
    <property type="entry name" value="YVTN repeat-like/Quinoprotein amine dehydrogenase"/>
    <property type="match status" value="3"/>
</dbReference>
<keyword evidence="1 3" id="KW-0853">WD repeat</keyword>
<keyword evidence="4" id="KW-1133">Transmembrane helix</keyword>
<name>X6LVK2_RETFI</name>
<feature type="repeat" description="WD" evidence="3">
    <location>
        <begin position="166"/>
        <end position="213"/>
    </location>
</feature>
<dbReference type="Proteomes" id="UP000023152">
    <property type="component" value="Unassembled WGS sequence"/>
</dbReference>
<dbReference type="InterPro" id="IPR001680">
    <property type="entry name" value="WD40_rpt"/>
</dbReference>
<keyword evidence="6" id="KW-1185">Reference proteome</keyword>
<dbReference type="PANTHER" id="PTHR19848">
    <property type="entry name" value="WD40 REPEAT PROTEIN"/>
    <property type="match status" value="1"/>
</dbReference>
<organism evidence="5 6">
    <name type="scientific">Reticulomyxa filosa</name>
    <dbReference type="NCBI Taxonomy" id="46433"/>
    <lineage>
        <taxon>Eukaryota</taxon>
        <taxon>Sar</taxon>
        <taxon>Rhizaria</taxon>
        <taxon>Retaria</taxon>
        <taxon>Foraminifera</taxon>
        <taxon>Monothalamids</taxon>
        <taxon>Reticulomyxidae</taxon>
        <taxon>Reticulomyxa</taxon>
    </lineage>
</organism>
<dbReference type="PROSITE" id="PS50294">
    <property type="entry name" value="WD_REPEATS_REGION"/>
    <property type="match status" value="5"/>
</dbReference>
<evidence type="ECO:0000313" key="6">
    <source>
        <dbReference type="Proteomes" id="UP000023152"/>
    </source>
</evidence>
<dbReference type="InterPro" id="IPR020472">
    <property type="entry name" value="WD40_PAC1"/>
</dbReference>
<proteinExistence type="predicted"/>
<dbReference type="PRINTS" id="PR00320">
    <property type="entry name" value="GPROTEINBRPT"/>
</dbReference>
<gene>
    <name evidence="5" type="ORF">RFI_31452</name>
</gene>
<sequence>MTSSALHYMDFFKQKETISLTSFNKNIRKQVHRTIKCNPFIDFDIKFNYFFISEEEETQIIVRHWIRILKIKLGWIPDFDELVVAYVMFFIYLFSFNLNQVLATDIFLLDIFCSSSKLTKTFSGHNDYVWSIDYSAFGCDKLLCSGSEDKTVRIWDVESGRQIKLFQGHSDPVYCVKFSPYHYHNRRCNVICSSAYDKTIRFWDIKGNRQLKMFNEHTNGVYGINFSPFSGGQYLCSGSVDKTIRLWDVETFKSLSVLNRHEYAVWCVEFSPLQSHNNSNKSNAIGLIGGNGYTICSGSDDRTIRIWDIETTKQLILFRGHTDCVRSVKYGSNELGINGGANTILSGSRDQSVCLWDIRSGKEIQMFNGHTSYVYAVEYSPFVVDNNEIGGISNVICSASYDNTIRFWDIRSNKYELHVVHGDKKKDCGILCLTFIQLEKDRNSNNCCGINLCYSSKNGPIHIWG</sequence>
<feature type="transmembrane region" description="Helical" evidence="4">
    <location>
        <begin position="73"/>
        <end position="94"/>
    </location>
</feature>
<dbReference type="PROSITE" id="PS50082">
    <property type="entry name" value="WD_REPEATS_2"/>
    <property type="match status" value="6"/>
</dbReference>
<evidence type="ECO:0000313" key="5">
    <source>
        <dbReference type="EMBL" id="ETO05943.1"/>
    </source>
</evidence>
<dbReference type="Pfam" id="PF00400">
    <property type="entry name" value="WD40"/>
    <property type="match status" value="6"/>
</dbReference>
<dbReference type="EMBL" id="ASPP01027643">
    <property type="protein sequence ID" value="ETO05943.1"/>
    <property type="molecule type" value="Genomic_DNA"/>
</dbReference>
<feature type="repeat" description="WD" evidence="3">
    <location>
        <begin position="367"/>
        <end position="418"/>
    </location>
</feature>
<feature type="repeat" description="WD" evidence="3">
    <location>
        <begin position="291"/>
        <end position="317"/>
    </location>
</feature>
<keyword evidence="4" id="KW-0472">Membrane</keyword>
<evidence type="ECO:0000256" key="2">
    <source>
        <dbReference type="ARBA" id="ARBA00022737"/>
    </source>
</evidence>
<comment type="caution">
    <text evidence="5">The sequence shown here is derived from an EMBL/GenBank/DDBJ whole genome shotgun (WGS) entry which is preliminary data.</text>
</comment>
<dbReference type="CDD" id="cd00200">
    <property type="entry name" value="WD40"/>
    <property type="match status" value="1"/>
</dbReference>
<keyword evidence="4" id="KW-0812">Transmembrane</keyword>